<gene>
    <name evidence="3" type="ORF">EV199_0730</name>
</gene>
<dbReference type="EMBL" id="SGXA01000001">
    <property type="protein sequence ID" value="RZS74879.1"/>
    <property type="molecule type" value="Genomic_DNA"/>
</dbReference>
<evidence type="ECO:0000256" key="2">
    <source>
        <dbReference type="SAM" id="SignalP"/>
    </source>
</evidence>
<comment type="caution">
    <text evidence="3">The sequence shown here is derived from an EMBL/GenBank/DDBJ whole genome shotgun (WGS) entry which is preliminary data.</text>
</comment>
<feature type="signal peptide" evidence="2">
    <location>
        <begin position="1"/>
        <end position="21"/>
    </location>
</feature>
<keyword evidence="2" id="KW-0732">Signal</keyword>
<sequence>MKAQSIFLSVFILFAAFTVNAQSGLKKDTIKVWGNCGMCKKVIEKSALTAGAKTADWNTDTKVLTVAYNAKSTNGKKIQQSIAASGYDTQDLTASNEAYDKLHGCCKYDRKETANVKEEAKSCCEGSDKACCKDGDKKDATCTKEGHKTGEAPKKHH</sequence>
<protein>
    <submittedName>
        <fullName evidence="3">Heavy-metal-associated domain-containing protein</fullName>
    </submittedName>
</protein>
<dbReference type="InterPro" id="IPR036163">
    <property type="entry name" value="HMA_dom_sf"/>
</dbReference>
<dbReference type="SUPFAM" id="SSF55008">
    <property type="entry name" value="HMA, heavy metal-associated domain"/>
    <property type="match status" value="1"/>
</dbReference>
<evidence type="ECO:0000313" key="3">
    <source>
        <dbReference type="EMBL" id="RZS74879.1"/>
    </source>
</evidence>
<proteinExistence type="predicted"/>
<feature type="region of interest" description="Disordered" evidence="1">
    <location>
        <begin position="126"/>
        <end position="157"/>
    </location>
</feature>
<dbReference type="RefSeq" id="WP_192909877.1">
    <property type="nucleotide sequence ID" value="NZ_CP042431.1"/>
</dbReference>
<reference evidence="3 4" key="1">
    <citation type="submission" date="2019-02" db="EMBL/GenBank/DDBJ databases">
        <title>Genomic Encyclopedia of Type Strains, Phase IV (KMG-IV): sequencing the most valuable type-strain genomes for metagenomic binning, comparative biology and taxonomic classification.</title>
        <authorList>
            <person name="Goeker M."/>
        </authorList>
    </citation>
    <scope>NUCLEOTIDE SEQUENCE [LARGE SCALE GENOMIC DNA]</scope>
    <source>
        <strain evidence="3 4">DSM 18116</strain>
    </source>
</reference>
<accession>A0A4Q7N298</accession>
<dbReference type="Gene3D" id="3.30.70.100">
    <property type="match status" value="1"/>
</dbReference>
<feature type="chain" id="PRO_5020848412" evidence="2">
    <location>
        <begin position="22"/>
        <end position="157"/>
    </location>
</feature>
<dbReference type="Proteomes" id="UP000293874">
    <property type="component" value="Unassembled WGS sequence"/>
</dbReference>
<dbReference type="GO" id="GO:0046872">
    <property type="term" value="F:metal ion binding"/>
    <property type="evidence" value="ECO:0007669"/>
    <property type="project" value="InterPro"/>
</dbReference>
<evidence type="ECO:0000256" key="1">
    <source>
        <dbReference type="SAM" id="MobiDB-lite"/>
    </source>
</evidence>
<organism evidence="3 4">
    <name type="scientific">Pseudobacter ginsenosidimutans</name>
    <dbReference type="NCBI Taxonomy" id="661488"/>
    <lineage>
        <taxon>Bacteria</taxon>
        <taxon>Pseudomonadati</taxon>
        <taxon>Bacteroidota</taxon>
        <taxon>Chitinophagia</taxon>
        <taxon>Chitinophagales</taxon>
        <taxon>Chitinophagaceae</taxon>
        <taxon>Pseudobacter</taxon>
    </lineage>
</organism>
<dbReference type="AlphaFoldDB" id="A0A4Q7N298"/>
<name>A0A4Q7N298_9BACT</name>
<keyword evidence="4" id="KW-1185">Reference proteome</keyword>
<evidence type="ECO:0000313" key="4">
    <source>
        <dbReference type="Proteomes" id="UP000293874"/>
    </source>
</evidence>